<dbReference type="GO" id="GO:0015031">
    <property type="term" value="P:protein transport"/>
    <property type="evidence" value="ECO:0007669"/>
    <property type="project" value="UniProtKB-KW"/>
</dbReference>
<dbReference type="AlphaFoldDB" id="A0A7W7N6H0"/>
<dbReference type="PROSITE" id="PS52015">
    <property type="entry name" value="TONB_CTD"/>
    <property type="match status" value="1"/>
</dbReference>
<dbReference type="RefSeq" id="WP_184158017.1">
    <property type="nucleotide sequence ID" value="NZ_JACHLD010000001.1"/>
</dbReference>
<dbReference type="PANTHER" id="PTHR33446:SF2">
    <property type="entry name" value="PROTEIN TONB"/>
    <property type="match status" value="1"/>
</dbReference>
<dbReference type="GO" id="GO:0055085">
    <property type="term" value="P:transmembrane transport"/>
    <property type="evidence" value="ECO:0007669"/>
    <property type="project" value="InterPro"/>
</dbReference>
<proteinExistence type="inferred from homology"/>
<evidence type="ECO:0000256" key="8">
    <source>
        <dbReference type="ARBA" id="ARBA00022989"/>
    </source>
</evidence>
<dbReference type="NCBIfam" id="TIGR01352">
    <property type="entry name" value="tonB_Cterm"/>
    <property type="match status" value="1"/>
</dbReference>
<dbReference type="InterPro" id="IPR037682">
    <property type="entry name" value="TonB_C"/>
</dbReference>
<keyword evidence="7" id="KW-0653">Protein transport</keyword>
<dbReference type="SUPFAM" id="SSF74653">
    <property type="entry name" value="TolA/TonB C-terminal domain"/>
    <property type="match status" value="1"/>
</dbReference>
<evidence type="ECO:0000256" key="7">
    <source>
        <dbReference type="ARBA" id="ARBA00022927"/>
    </source>
</evidence>
<dbReference type="SUPFAM" id="SSF82185">
    <property type="entry name" value="Histone H3 K4-specific methyltransferase SET7/9 N-terminal domain"/>
    <property type="match status" value="1"/>
</dbReference>
<keyword evidence="8" id="KW-1133">Transmembrane helix</keyword>
<dbReference type="GO" id="GO:0031992">
    <property type="term" value="F:energy transducer activity"/>
    <property type="evidence" value="ECO:0007669"/>
    <property type="project" value="TreeGrafter"/>
</dbReference>
<protein>
    <submittedName>
        <fullName evidence="11">TonB family protein</fullName>
    </submittedName>
</protein>
<evidence type="ECO:0000313" key="11">
    <source>
        <dbReference type="EMBL" id="MBB4800416.1"/>
    </source>
</evidence>
<keyword evidence="12" id="KW-1185">Reference proteome</keyword>
<keyword evidence="9" id="KW-0472">Membrane</keyword>
<dbReference type="Gene3D" id="3.30.1150.10">
    <property type="match status" value="1"/>
</dbReference>
<evidence type="ECO:0000313" key="12">
    <source>
        <dbReference type="Proteomes" id="UP000561681"/>
    </source>
</evidence>
<dbReference type="InterPro" id="IPR006260">
    <property type="entry name" value="TonB/TolA_C"/>
</dbReference>
<keyword evidence="3" id="KW-0813">Transport</keyword>
<evidence type="ECO:0000256" key="4">
    <source>
        <dbReference type="ARBA" id="ARBA00022475"/>
    </source>
</evidence>
<comment type="similarity">
    <text evidence="2">Belongs to the TonB family.</text>
</comment>
<reference evidence="11 12" key="1">
    <citation type="submission" date="2020-08" db="EMBL/GenBank/DDBJ databases">
        <title>Functional genomics of gut bacteria from endangered species of beetles.</title>
        <authorList>
            <person name="Carlos-Shanley C."/>
        </authorList>
    </citation>
    <scope>NUCLEOTIDE SEQUENCE [LARGE SCALE GENOMIC DNA]</scope>
    <source>
        <strain evidence="11 12">S00142</strain>
    </source>
</reference>
<evidence type="ECO:0000256" key="1">
    <source>
        <dbReference type="ARBA" id="ARBA00004383"/>
    </source>
</evidence>
<evidence type="ECO:0000256" key="5">
    <source>
        <dbReference type="ARBA" id="ARBA00022519"/>
    </source>
</evidence>
<dbReference type="Gene3D" id="2.20.110.10">
    <property type="entry name" value="Histone H3 K4-specific methyltransferase SET7/9 N-terminal domain"/>
    <property type="match status" value="1"/>
</dbReference>
<evidence type="ECO:0000256" key="6">
    <source>
        <dbReference type="ARBA" id="ARBA00022692"/>
    </source>
</evidence>
<keyword evidence="6" id="KW-0812">Transmembrane</keyword>
<dbReference type="Pfam" id="PF03544">
    <property type="entry name" value="TonB_C"/>
    <property type="match status" value="1"/>
</dbReference>
<accession>A0A7W7N6H0</accession>
<evidence type="ECO:0000256" key="9">
    <source>
        <dbReference type="ARBA" id="ARBA00023136"/>
    </source>
</evidence>
<feature type="domain" description="TonB C-terminal" evidence="10">
    <location>
        <begin position="223"/>
        <end position="312"/>
    </location>
</feature>
<evidence type="ECO:0000256" key="2">
    <source>
        <dbReference type="ARBA" id="ARBA00006555"/>
    </source>
</evidence>
<gene>
    <name evidence="11" type="ORF">HNP37_000455</name>
</gene>
<dbReference type="Proteomes" id="UP000561681">
    <property type="component" value="Unassembled WGS sequence"/>
</dbReference>
<keyword evidence="4" id="KW-1003">Cell membrane</keyword>
<dbReference type="GO" id="GO:0098797">
    <property type="term" value="C:plasma membrane protein complex"/>
    <property type="evidence" value="ECO:0007669"/>
    <property type="project" value="TreeGrafter"/>
</dbReference>
<comment type="subcellular location">
    <subcellularLocation>
        <location evidence="1">Cell inner membrane</location>
        <topology evidence="1">Single-pass membrane protein</topology>
        <orientation evidence="1">Periplasmic side</orientation>
    </subcellularLocation>
</comment>
<name>A0A7W7N6H0_9FLAO</name>
<evidence type="ECO:0000256" key="3">
    <source>
        <dbReference type="ARBA" id="ARBA00022448"/>
    </source>
</evidence>
<dbReference type="PANTHER" id="PTHR33446">
    <property type="entry name" value="PROTEIN TONB-RELATED"/>
    <property type="match status" value="1"/>
</dbReference>
<comment type="caution">
    <text evidence="11">The sequence shown here is derived from an EMBL/GenBank/DDBJ whole genome shotgun (WGS) entry which is preliminary data.</text>
</comment>
<dbReference type="InterPro" id="IPR051045">
    <property type="entry name" value="TonB-dependent_transducer"/>
</dbReference>
<organism evidence="11 12">
    <name type="scientific">Flavobacterium nitrogenifigens</name>
    <dbReference type="NCBI Taxonomy" id="1617283"/>
    <lineage>
        <taxon>Bacteria</taxon>
        <taxon>Pseudomonadati</taxon>
        <taxon>Bacteroidota</taxon>
        <taxon>Flavobacteriia</taxon>
        <taxon>Flavobacteriales</taxon>
        <taxon>Flavobacteriaceae</taxon>
        <taxon>Flavobacterium</taxon>
    </lineage>
</organism>
<sequence length="312" mass="36227">MKKKFVFLLIIFPIWIFSQNTTDKTIYYDSKGKETSKGEHSFYRVIKDYYTEKDLYQIKDYYKSGVLEMEGNSKTKEGFSREGEYVHYYENGKKKRVENYVKSRLNGPFLEWYENGKPKLKGEYIESENGFIYTLKIYDFWNSKNMQTVKKGNGTYEEEGTHSGKGNLKNGFKDGEWNIFDEENNRRYVDIYAGGKFISGKTIDSSGKETRYNVLESKPIPQKGINDFYQFVGSNFTKTKAAEINKIAGRVVVQFVIERDGKIVEPKILKSLGYGLDEEAIRVVTSYENWIPGQQRGVPVRVLYSIPITVSN</sequence>
<keyword evidence="5" id="KW-0997">Cell inner membrane</keyword>
<dbReference type="EMBL" id="JACHLD010000001">
    <property type="protein sequence ID" value="MBB4800416.1"/>
    <property type="molecule type" value="Genomic_DNA"/>
</dbReference>
<evidence type="ECO:0000259" key="10">
    <source>
        <dbReference type="PROSITE" id="PS52015"/>
    </source>
</evidence>